<evidence type="ECO:0000313" key="1">
    <source>
        <dbReference type="EMBL" id="NJI02229.1"/>
    </source>
</evidence>
<proteinExistence type="predicted"/>
<name>A0A2T4ME05_9STAP</name>
<comment type="caution">
    <text evidence="1">The sequence shown here is derived from an EMBL/GenBank/DDBJ whole genome shotgun (WGS) entry which is preliminary data.</text>
</comment>
<evidence type="ECO:0000313" key="2">
    <source>
        <dbReference type="Proteomes" id="UP000646308"/>
    </source>
</evidence>
<dbReference type="EMBL" id="WMFL01000066">
    <property type="protein sequence ID" value="NJI02229.1"/>
    <property type="molecule type" value="Genomic_DNA"/>
</dbReference>
<gene>
    <name evidence="1" type="ORF">GLV84_05065</name>
</gene>
<sequence>MNERTLKKLLDDYNSLNNPKQTTAVKYKGVFKNTQIYIYFDAWDPNNYNFQLIIHNNSDYYLTTLNIINDKFDSKYLHNISLDLLSSITVNRTLDDFYIKLEDIIINNNSVYINYNKDTIYTNTNKYNPPKEELYLKTLSHKNMTDDMFNWAFHNTNIDIETLKKIRNHNLTFVRTPDINKRRKLTVILEQFSLN</sequence>
<dbReference type="Proteomes" id="UP000646308">
    <property type="component" value="Unassembled WGS sequence"/>
</dbReference>
<protein>
    <submittedName>
        <fullName evidence="1">Uncharacterized protein</fullName>
    </submittedName>
</protein>
<reference evidence="1" key="1">
    <citation type="submission" date="2019-11" db="EMBL/GenBank/DDBJ databases">
        <title>Whole genome comparisons of Staphylococcus agnetis isolates from cattle and chickens.</title>
        <authorList>
            <person name="Rhoads D."/>
            <person name="Shwani A."/>
            <person name="Adkins P."/>
            <person name="Calcutt M."/>
            <person name="Middleton J."/>
        </authorList>
    </citation>
    <scope>NUCLEOTIDE SEQUENCE</scope>
    <source>
        <strain evidence="1">1387</strain>
    </source>
</reference>
<dbReference type="RefSeq" id="WP_107376527.1">
    <property type="nucleotide sequence ID" value="NZ_CP045927.1"/>
</dbReference>
<accession>A0A2T4ME05</accession>
<organism evidence="1 2">
    <name type="scientific">Staphylococcus agnetis</name>
    <dbReference type="NCBI Taxonomy" id="985762"/>
    <lineage>
        <taxon>Bacteria</taxon>
        <taxon>Bacillati</taxon>
        <taxon>Bacillota</taxon>
        <taxon>Bacilli</taxon>
        <taxon>Bacillales</taxon>
        <taxon>Staphylococcaceae</taxon>
        <taxon>Staphylococcus</taxon>
    </lineage>
</organism>
<dbReference type="AlphaFoldDB" id="A0A2T4ME05"/>
<dbReference type="GeneID" id="57692890"/>